<dbReference type="SMART" id="SM00382">
    <property type="entry name" value="AAA"/>
    <property type="match status" value="2"/>
</dbReference>
<feature type="domain" description="ABC transporter" evidence="6">
    <location>
        <begin position="3"/>
        <end position="252"/>
    </location>
</feature>
<sequence>MRLLATDLVKVFPGVRALDGVTIDLLPGTVHALLGENGAGKSTLIKVLTGVHRPDGGTLRVLPDPTGAPSVPGPGEGEELSFAGPSQAQAAGIGVVHQERNLVPGFSVAENIALQDVPRRRGLVDRAATRDLAARCLAELEVDLDLDRPVAELSVAQMQLVEIAKALATQSRVLLLDEPTSSLTSDEADHLYAVVRRLRDSGRTVVLVSHKLEEVFAIADTVTVLRDGRSVAQGLPLSGLTRSEVVDLMVGRAHADLELDARTVDRDATPALELRGVSTAGGHRDVSLVVRPGEILGLYGLVGAGRSELARAVLGLDTITAGTVLVDGGEVRIGSVGEALRKHRIGYVSENRKEEGVFLEQTISRNVAVTVWDRLARWGLVRDRSEDGVLDRYAERLGIRLSGPRQLAGQLSGGNQQKVSLAKWLAADCRVLVVDEPTVGIDVRTKAAFHELIAELAERGLAILLISSDLPEMVTLADRIGVMREHRLVGEVDNDHHYATMSGKVIRLVHGEGAEAPAA</sequence>
<reference evidence="7 8" key="1">
    <citation type="submission" date="2019-06" db="EMBL/GenBank/DDBJ databases">
        <title>Sequencing the genomes of 1000 actinobacteria strains.</title>
        <authorList>
            <person name="Klenk H.-P."/>
        </authorList>
    </citation>
    <scope>NUCLEOTIDE SEQUENCE [LARGE SCALE GENOMIC DNA]</scope>
    <source>
        <strain evidence="7 8">DSM 18607</strain>
    </source>
</reference>
<dbReference type="AlphaFoldDB" id="A0A542DYI1"/>
<proteinExistence type="predicted"/>
<keyword evidence="3" id="KW-0547">Nucleotide-binding</keyword>
<dbReference type="InterPro" id="IPR027417">
    <property type="entry name" value="P-loop_NTPase"/>
</dbReference>
<comment type="caution">
    <text evidence="7">The sequence shown here is derived from an EMBL/GenBank/DDBJ whole genome shotgun (WGS) entry which is preliminary data.</text>
</comment>
<evidence type="ECO:0000313" key="7">
    <source>
        <dbReference type="EMBL" id="TQJ07984.1"/>
    </source>
</evidence>
<feature type="domain" description="ABC transporter" evidence="6">
    <location>
        <begin position="261"/>
        <end position="510"/>
    </location>
</feature>
<organism evidence="7 8">
    <name type="scientific">Lapillicoccus jejuensis</name>
    <dbReference type="NCBI Taxonomy" id="402171"/>
    <lineage>
        <taxon>Bacteria</taxon>
        <taxon>Bacillati</taxon>
        <taxon>Actinomycetota</taxon>
        <taxon>Actinomycetes</taxon>
        <taxon>Micrococcales</taxon>
        <taxon>Intrasporangiaceae</taxon>
        <taxon>Lapillicoccus</taxon>
    </lineage>
</organism>
<protein>
    <submittedName>
        <fullName evidence="7">Monosaccharide ABC transporter ATP-binding protein (CUT2 family)</fullName>
    </submittedName>
</protein>
<evidence type="ECO:0000256" key="2">
    <source>
        <dbReference type="ARBA" id="ARBA00022737"/>
    </source>
</evidence>
<keyword evidence="4 7" id="KW-0067">ATP-binding</keyword>
<keyword evidence="8" id="KW-1185">Reference proteome</keyword>
<dbReference type="SUPFAM" id="SSF52540">
    <property type="entry name" value="P-loop containing nucleoside triphosphate hydrolases"/>
    <property type="match status" value="2"/>
</dbReference>
<evidence type="ECO:0000256" key="5">
    <source>
        <dbReference type="SAM" id="MobiDB-lite"/>
    </source>
</evidence>
<dbReference type="CDD" id="cd03216">
    <property type="entry name" value="ABC_Carb_Monos_I"/>
    <property type="match status" value="1"/>
</dbReference>
<dbReference type="PANTHER" id="PTHR43790:SF9">
    <property type="entry name" value="GALACTOFURANOSE TRANSPORTER ATP-BINDING PROTEIN YTFR"/>
    <property type="match status" value="1"/>
</dbReference>
<dbReference type="InterPro" id="IPR050107">
    <property type="entry name" value="ABC_carbohydrate_import_ATPase"/>
</dbReference>
<name>A0A542DYI1_9MICO</name>
<evidence type="ECO:0000259" key="6">
    <source>
        <dbReference type="PROSITE" id="PS50893"/>
    </source>
</evidence>
<dbReference type="Pfam" id="PF00005">
    <property type="entry name" value="ABC_tran"/>
    <property type="match status" value="2"/>
</dbReference>
<keyword evidence="1" id="KW-0813">Transport</keyword>
<dbReference type="EMBL" id="VFMN01000001">
    <property type="protein sequence ID" value="TQJ07984.1"/>
    <property type="molecule type" value="Genomic_DNA"/>
</dbReference>
<dbReference type="PANTHER" id="PTHR43790">
    <property type="entry name" value="CARBOHYDRATE TRANSPORT ATP-BINDING PROTEIN MG119-RELATED"/>
    <property type="match status" value="1"/>
</dbReference>
<dbReference type="RefSeq" id="WP_141847369.1">
    <property type="nucleotide sequence ID" value="NZ_BAAAPR010000002.1"/>
</dbReference>
<dbReference type="GO" id="GO:0016887">
    <property type="term" value="F:ATP hydrolysis activity"/>
    <property type="evidence" value="ECO:0007669"/>
    <property type="project" value="InterPro"/>
</dbReference>
<feature type="region of interest" description="Disordered" evidence="5">
    <location>
        <begin position="56"/>
        <end position="81"/>
    </location>
</feature>
<keyword evidence="2" id="KW-0677">Repeat</keyword>
<evidence type="ECO:0000256" key="4">
    <source>
        <dbReference type="ARBA" id="ARBA00022840"/>
    </source>
</evidence>
<dbReference type="InterPro" id="IPR003593">
    <property type="entry name" value="AAA+_ATPase"/>
</dbReference>
<dbReference type="OrthoDB" id="39350at2"/>
<evidence type="ECO:0000256" key="1">
    <source>
        <dbReference type="ARBA" id="ARBA00022448"/>
    </source>
</evidence>
<dbReference type="CDD" id="cd03215">
    <property type="entry name" value="ABC_Carb_Monos_II"/>
    <property type="match status" value="1"/>
</dbReference>
<dbReference type="GO" id="GO:0005524">
    <property type="term" value="F:ATP binding"/>
    <property type="evidence" value="ECO:0007669"/>
    <property type="project" value="UniProtKB-KW"/>
</dbReference>
<evidence type="ECO:0000256" key="3">
    <source>
        <dbReference type="ARBA" id="ARBA00022741"/>
    </source>
</evidence>
<accession>A0A542DYI1</accession>
<dbReference type="InterPro" id="IPR017871">
    <property type="entry name" value="ABC_transporter-like_CS"/>
</dbReference>
<gene>
    <name evidence="7" type="ORF">FB458_1060</name>
</gene>
<evidence type="ECO:0000313" key="8">
    <source>
        <dbReference type="Proteomes" id="UP000317893"/>
    </source>
</evidence>
<dbReference type="PROSITE" id="PS50893">
    <property type="entry name" value="ABC_TRANSPORTER_2"/>
    <property type="match status" value="2"/>
</dbReference>
<dbReference type="PROSITE" id="PS00211">
    <property type="entry name" value="ABC_TRANSPORTER_1"/>
    <property type="match status" value="1"/>
</dbReference>
<dbReference type="Gene3D" id="3.40.50.300">
    <property type="entry name" value="P-loop containing nucleotide triphosphate hydrolases"/>
    <property type="match status" value="2"/>
</dbReference>
<dbReference type="InterPro" id="IPR003439">
    <property type="entry name" value="ABC_transporter-like_ATP-bd"/>
</dbReference>
<dbReference type="Proteomes" id="UP000317893">
    <property type="component" value="Unassembled WGS sequence"/>
</dbReference>